<gene>
    <name evidence="1" type="ORF">PENTCL1PPCAC_14596</name>
</gene>
<organism evidence="1 2">
    <name type="scientific">Pristionchus entomophagus</name>
    <dbReference type="NCBI Taxonomy" id="358040"/>
    <lineage>
        <taxon>Eukaryota</taxon>
        <taxon>Metazoa</taxon>
        <taxon>Ecdysozoa</taxon>
        <taxon>Nematoda</taxon>
        <taxon>Chromadorea</taxon>
        <taxon>Rhabditida</taxon>
        <taxon>Rhabditina</taxon>
        <taxon>Diplogasteromorpha</taxon>
        <taxon>Diplogasteroidea</taxon>
        <taxon>Neodiplogasteridae</taxon>
        <taxon>Pristionchus</taxon>
    </lineage>
</organism>
<dbReference type="AlphaFoldDB" id="A0AAV5TGP9"/>
<protein>
    <submittedName>
        <fullName evidence="1">Uncharacterized protein</fullName>
    </submittedName>
</protein>
<keyword evidence="2" id="KW-1185">Reference proteome</keyword>
<dbReference type="EMBL" id="BTSX01000004">
    <property type="protein sequence ID" value="GMS92421.1"/>
    <property type="molecule type" value="Genomic_DNA"/>
</dbReference>
<sequence length="113" mass="12470">KNAGEVADGVAEPFFDIGESEHLDAIIISYASPSGSSRIVRSSGRSRICVLGTDSRLVERIVRIDPRGCEAKVSEKRCPRQLCCSIGNLRKMTDRHLPRKCAEDRQNSTKLVV</sequence>
<feature type="non-terminal residue" evidence="1">
    <location>
        <position position="113"/>
    </location>
</feature>
<evidence type="ECO:0000313" key="2">
    <source>
        <dbReference type="Proteomes" id="UP001432027"/>
    </source>
</evidence>
<proteinExistence type="predicted"/>
<dbReference type="Proteomes" id="UP001432027">
    <property type="component" value="Unassembled WGS sequence"/>
</dbReference>
<accession>A0AAV5TGP9</accession>
<evidence type="ECO:0000313" key="1">
    <source>
        <dbReference type="EMBL" id="GMS92421.1"/>
    </source>
</evidence>
<comment type="caution">
    <text evidence="1">The sequence shown here is derived from an EMBL/GenBank/DDBJ whole genome shotgun (WGS) entry which is preliminary data.</text>
</comment>
<reference evidence="1" key="1">
    <citation type="submission" date="2023-10" db="EMBL/GenBank/DDBJ databases">
        <title>Genome assembly of Pristionchus species.</title>
        <authorList>
            <person name="Yoshida K."/>
            <person name="Sommer R.J."/>
        </authorList>
    </citation>
    <scope>NUCLEOTIDE SEQUENCE</scope>
    <source>
        <strain evidence="1">RS0144</strain>
    </source>
</reference>
<feature type="non-terminal residue" evidence="1">
    <location>
        <position position="1"/>
    </location>
</feature>
<name>A0AAV5TGP9_9BILA</name>